<sequence length="108" mass="12446">MNSQGIASQKIKSPKEKLMPSRCTITRGVIKSWITKNQVTKGKTDTLKSLRKHLLEELEQTFPDEVESYREIRAVSTAVSYIYDFVGWISQQCKYLSMRFIMVGNNNP</sequence>
<organism evidence="7 8">
    <name type="scientific">Populus trichocarpa</name>
    <name type="common">Western balsam poplar</name>
    <name type="synonym">Populus balsamifera subsp. trichocarpa</name>
    <dbReference type="NCBI Taxonomy" id="3694"/>
    <lineage>
        <taxon>Eukaryota</taxon>
        <taxon>Viridiplantae</taxon>
        <taxon>Streptophyta</taxon>
        <taxon>Embryophyta</taxon>
        <taxon>Tracheophyta</taxon>
        <taxon>Spermatophyta</taxon>
        <taxon>Magnoliopsida</taxon>
        <taxon>eudicotyledons</taxon>
        <taxon>Gunneridae</taxon>
        <taxon>Pentapetalae</taxon>
        <taxon>rosids</taxon>
        <taxon>fabids</taxon>
        <taxon>Malpighiales</taxon>
        <taxon>Salicaceae</taxon>
        <taxon>Saliceae</taxon>
        <taxon>Populus</taxon>
    </lineage>
</organism>
<accession>A0A3N7G8T1</accession>
<proteinExistence type="inferred from homology"/>
<evidence type="ECO:0000313" key="8">
    <source>
        <dbReference type="Proteomes" id="UP000006729"/>
    </source>
</evidence>
<dbReference type="Proteomes" id="UP000006729">
    <property type="component" value="Chromosome 8"/>
</dbReference>
<dbReference type="GO" id="GO:0003712">
    <property type="term" value="F:transcription coregulator activity"/>
    <property type="evidence" value="ECO:0007669"/>
    <property type="project" value="InterPro"/>
</dbReference>
<dbReference type="GO" id="GO:0006357">
    <property type="term" value="P:regulation of transcription by RNA polymerase II"/>
    <property type="evidence" value="ECO:0007669"/>
    <property type="project" value="InterPro"/>
</dbReference>
<evidence type="ECO:0000256" key="1">
    <source>
        <dbReference type="ARBA" id="ARBA00004123"/>
    </source>
</evidence>
<dbReference type="GO" id="GO:0016592">
    <property type="term" value="C:mediator complex"/>
    <property type="evidence" value="ECO:0000318"/>
    <property type="project" value="GO_Central"/>
</dbReference>
<comment type="subcellular location">
    <subcellularLocation>
        <location evidence="1 6">Nucleus</location>
    </subcellularLocation>
</comment>
<keyword evidence="5 6" id="KW-0539">Nucleus</keyword>
<keyword evidence="8" id="KW-1185">Reference proteome</keyword>
<dbReference type="Pfam" id="PF09748">
    <property type="entry name" value="Med10"/>
    <property type="match status" value="1"/>
</dbReference>
<evidence type="ECO:0000256" key="4">
    <source>
        <dbReference type="ARBA" id="ARBA00023163"/>
    </source>
</evidence>
<dbReference type="GO" id="GO:0000785">
    <property type="term" value="C:chromatin"/>
    <property type="evidence" value="ECO:0000318"/>
    <property type="project" value="GO_Central"/>
</dbReference>
<keyword evidence="3 6" id="KW-0805">Transcription regulation</keyword>
<evidence type="ECO:0000256" key="3">
    <source>
        <dbReference type="ARBA" id="ARBA00023015"/>
    </source>
</evidence>
<dbReference type="AlphaFoldDB" id="A0A3N7G8T1"/>
<reference evidence="7 8" key="1">
    <citation type="journal article" date="2006" name="Science">
        <title>The genome of black cottonwood, Populus trichocarpa (Torr. &amp; Gray).</title>
        <authorList>
            <person name="Tuskan G.A."/>
            <person name="Difazio S."/>
            <person name="Jansson S."/>
            <person name="Bohlmann J."/>
            <person name="Grigoriev I."/>
            <person name="Hellsten U."/>
            <person name="Putnam N."/>
            <person name="Ralph S."/>
            <person name="Rombauts S."/>
            <person name="Salamov A."/>
            <person name="Schein J."/>
            <person name="Sterck L."/>
            <person name="Aerts A."/>
            <person name="Bhalerao R.R."/>
            <person name="Bhalerao R.P."/>
            <person name="Blaudez D."/>
            <person name="Boerjan W."/>
            <person name="Brun A."/>
            <person name="Brunner A."/>
            <person name="Busov V."/>
            <person name="Campbell M."/>
            <person name="Carlson J."/>
            <person name="Chalot M."/>
            <person name="Chapman J."/>
            <person name="Chen G.L."/>
            <person name="Cooper D."/>
            <person name="Coutinho P.M."/>
            <person name="Couturier J."/>
            <person name="Covert S."/>
            <person name="Cronk Q."/>
            <person name="Cunningham R."/>
            <person name="Davis J."/>
            <person name="Degroeve S."/>
            <person name="Dejardin A."/>
            <person name="Depamphilis C."/>
            <person name="Detter J."/>
            <person name="Dirks B."/>
            <person name="Dubchak I."/>
            <person name="Duplessis S."/>
            <person name="Ehlting J."/>
            <person name="Ellis B."/>
            <person name="Gendler K."/>
            <person name="Goodstein D."/>
            <person name="Gribskov M."/>
            <person name="Grimwood J."/>
            <person name="Groover A."/>
            <person name="Gunter L."/>
            <person name="Hamberger B."/>
            <person name="Heinze B."/>
            <person name="Helariutta Y."/>
            <person name="Henrissat B."/>
            <person name="Holligan D."/>
            <person name="Holt R."/>
            <person name="Huang W."/>
            <person name="Islam-Faridi N."/>
            <person name="Jones S."/>
            <person name="Jones-Rhoades M."/>
            <person name="Jorgensen R."/>
            <person name="Joshi C."/>
            <person name="Kangasjarvi J."/>
            <person name="Karlsson J."/>
            <person name="Kelleher C."/>
            <person name="Kirkpatrick R."/>
            <person name="Kirst M."/>
            <person name="Kohler A."/>
            <person name="Kalluri U."/>
            <person name="Larimer F."/>
            <person name="Leebens-Mack J."/>
            <person name="Leple J.C."/>
            <person name="Locascio P."/>
            <person name="Lou Y."/>
            <person name="Lucas S."/>
            <person name="Martin F."/>
            <person name="Montanini B."/>
            <person name="Napoli C."/>
            <person name="Nelson D.R."/>
            <person name="Nelson C."/>
            <person name="Nieminen K."/>
            <person name="Nilsson O."/>
            <person name="Pereda V."/>
            <person name="Peter G."/>
            <person name="Philippe R."/>
            <person name="Pilate G."/>
            <person name="Poliakov A."/>
            <person name="Razumovskaya J."/>
            <person name="Richardson P."/>
            <person name="Rinaldi C."/>
            <person name="Ritland K."/>
            <person name="Rouze P."/>
            <person name="Ryaboy D."/>
            <person name="Schmutz J."/>
            <person name="Schrader J."/>
            <person name="Segerman B."/>
            <person name="Shin H."/>
            <person name="Siddiqui A."/>
            <person name="Sterky F."/>
            <person name="Terry A."/>
            <person name="Tsai C.J."/>
            <person name="Uberbacher E."/>
            <person name="Unneberg P."/>
            <person name="Vahala J."/>
            <person name="Wall K."/>
            <person name="Wessler S."/>
            <person name="Yang G."/>
            <person name="Yin T."/>
            <person name="Douglas C."/>
            <person name="Marra M."/>
            <person name="Sandberg G."/>
            <person name="Van de Peer Y."/>
            <person name="Rokhsar D."/>
        </authorList>
    </citation>
    <scope>NUCLEOTIDE SEQUENCE [LARGE SCALE GENOMIC DNA]</scope>
    <source>
        <strain evidence="8">cv. Nisqually</strain>
    </source>
</reference>
<keyword evidence="4 6" id="KW-0804">Transcription</keyword>
<dbReference type="STRING" id="3694.A0A3N7G8T1"/>
<comment type="similarity">
    <text evidence="2 6">Belongs to the Mediator complex subunit 10 family.</text>
</comment>
<gene>
    <name evidence="6" type="primary">MED10</name>
    <name evidence="7" type="ORF">POPTR_008G222901</name>
</gene>
<dbReference type="InterPro" id="IPR019145">
    <property type="entry name" value="Mediator_Med10"/>
</dbReference>
<comment type="subunit">
    <text evidence="6">Component of the Mediator complex.</text>
</comment>
<dbReference type="InParanoid" id="A0A3N7G8T1"/>
<keyword evidence="6" id="KW-0010">Activator</keyword>
<evidence type="ECO:0000256" key="6">
    <source>
        <dbReference type="RuleBase" id="RU364146"/>
    </source>
</evidence>
<protein>
    <recommendedName>
        <fullName evidence="6">Mediator of RNA polymerase II transcription subunit 10</fullName>
    </recommendedName>
    <alternativeName>
        <fullName evidence="6">Mediator complex subunit 10</fullName>
    </alternativeName>
</protein>
<evidence type="ECO:0000313" key="7">
    <source>
        <dbReference type="EMBL" id="RQO95111.1"/>
    </source>
</evidence>
<comment type="function">
    <text evidence="6">Component of the Mediator complex, a coactivator involved in the regulated transcription of nearly all RNA polymerase II-dependent genes. Mediator functions as a bridge to convey information from gene-specific regulatory proteins to the basal RNA polymerase II transcription machinery. Mediator is recruited to promoters by direct interactions with regulatory proteins and serves as a scaffold for the assembly of a functional preinitiation complex with RNA polymerase II and the general transcription factors.</text>
</comment>
<name>A0A3N7G8T1_POPTR</name>
<evidence type="ECO:0000256" key="5">
    <source>
        <dbReference type="ARBA" id="ARBA00023242"/>
    </source>
</evidence>
<dbReference type="EMBL" id="CM009297">
    <property type="protein sequence ID" value="RQO95111.1"/>
    <property type="molecule type" value="Genomic_DNA"/>
</dbReference>
<evidence type="ECO:0000256" key="2">
    <source>
        <dbReference type="ARBA" id="ARBA00005389"/>
    </source>
</evidence>